<dbReference type="AlphaFoldDB" id="A0A2S0MZS0"/>
<dbReference type="EMBL" id="CP027669">
    <property type="protein sequence ID" value="AVO41297.1"/>
    <property type="molecule type" value="Genomic_DNA"/>
</dbReference>
<accession>A0A2S0MZS0</accession>
<reference evidence="2 3" key="1">
    <citation type="submission" date="2018-03" db="EMBL/GenBank/DDBJ databases">
        <title>Genome sequencing of Simplicispira sp.</title>
        <authorList>
            <person name="Kim S.-J."/>
            <person name="Heo J."/>
            <person name="Kwon S.-W."/>
        </authorList>
    </citation>
    <scope>NUCLEOTIDE SEQUENCE [LARGE SCALE GENOMIC DNA]</scope>
    <source>
        <strain evidence="2 3">SC1-8</strain>
    </source>
</reference>
<dbReference type="Pfam" id="PF18845">
    <property type="entry name" value="baeRF_family3"/>
    <property type="match status" value="1"/>
</dbReference>
<feature type="region of interest" description="Disordered" evidence="1">
    <location>
        <begin position="167"/>
        <end position="188"/>
    </location>
</feature>
<evidence type="ECO:0000313" key="2">
    <source>
        <dbReference type="EMBL" id="AVO41297.1"/>
    </source>
</evidence>
<dbReference type="KEGG" id="simp:C6571_08335"/>
<evidence type="ECO:0000256" key="1">
    <source>
        <dbReference type="SAM" id="MobiDB-lite"/>
    </source>
</evidence>
<proteinExistence type="predicted"/>
<feature type="compositionally biased region" description="Basic and acidic residues" evidence="1">
    <location>
        <begin position="167"/>
        <end position="176"/>
    </location>
</feature>
<dbReference type="InterPro" id="IPR041289">
    <property type="entry name" value="Bact_RF_family3"/>
</dbReference>
<sequence length="380" mass="41780">MNSLNHDYPEVLLRNEETPCLSLYQSTHRQHPDNVQDPIRFRNLVKEMEESLRQKYPKREVAPLLEPFEALAANADFWNHTSDGLAVLSAPGLFRVYRLERPVTDLVVVADSFHTKPLLRITQSADRFQVLGLSRDSFKLFEGNRDSLLEVQAPDSAAQTAGEMLNKETDSREGAHRSYGPTGDSAWHGTDVKQDAADRDMEQFFRAVDQAVMQRGGPSGGMGLILAALPEHHNLFRSVSKNPLLLKEAIDVHPDAMSVDALRERAWELIQPYYLDRLSGLLDSYGAGAAKALGSDVLADIAKAAVEGRVATLLLEADRLVPGRINASTGKVTAGKLSDPKVDDLLDDLGESVLSKGGEVVMVPAERMPTRTGAAAVFRF</sequence>
<gene>
    <name evidence="2" type="ORF">C6571_08335</name>
</gene>
<evidence type="ECO:0000313" key="3">
    <source>
        <dbReference type="Proteomes" id="UP000239326"/>
    </source>
</evidence>
<protein>
    <submittedName>
        <fullName evidence="2">Uncharacterized protein</fullName>
    </submittedName>
</protein>
<dbReference type="Proteomes" id="UP000239326">
    <property type="component" value="Chromosome"/>
</dbReference>
<dbReference type="RefSeq" id="WP_106446274.1">
    <property type="nucleotide sequence ID" value="NZ_CP027669.1"/>
</dbReference>
<organism evidence="2 3">
    <name type="scientific">Simplicispira suum</name>
    <dbReference type="NCBI Taxonomy" id="2109915"/>
    <lineage>
        <taxon>Bacteria</taxon>
        <taxon>Pseudomonadati</taxon>
        <taxon>Pseudomonadota</taxon>
        <taxon>Betaproteobacteria</taxon>
        <taxon>Burkholderiales</taxon>
        <taxon>Comamonadaceae</taxon>
        <taxon>Simplicispira</taxon>
    </lineage>
</organism>
<name>A0A2S0MZS0_9BURK</name>
<dbReference type="OrthoDB" id="4393931at2"/>
<keyword evidence="3" id="KW-1185">Reference proteome</keyword>